<dbReference type="NCBIfam" id="TIGR00029">
    <property type="entry name" value="S20"/>
    <property type="match status" value="1"/>
</dbReference>
<keyword evidence="4 6" id="KW-0689">Ribosomal protein</keyword>
<dbReference type="GO" id="GO:0003735">
    <property type="term" value="F:structural constituent of ribosome"/>
    <property type="evidence" value="ECO:0007669"/>
    <property type="project" value="InterPro"/>
</dbReference>
<dbReference type="InterPro" id="IPR002583">
    <property type="entry name" value="Ribosomal_bS20"/>
</dbReference>
<keyword evidence="5" id="KW-0687">Ribonucleoprotein</keyword>
<dbReference type="Gene3D" id="1.20.58.110">
    <property type="entry name" value="Ribosomal protein S20"/>
    <property type="match status" value="1"/>
</dbReference>
<name>A0A4D6WNP6_9FLOR</name>
<evidence type="ECO:0000313" key="6">
    <source>
        <dbReference type="EMBL" id="QCI04862.1"/>
    </source>
</evidence>
<dbReference type="EMBL" id="MK814615">
    <property type="protein sequence ID" value="QCI04862.1"/>
    <property type="molecule type" value="Genomic_DNA"/>
</dbReference>
<keyword evidence="3" id="KW-0694">RNA-binding</keyword>
<dbReference type="SUPFAM" id="SSF46992">
    <property type="entry name" value="Ribosomal protein S20"/>
    <property type="match status" value="1"/>
</dbReference>
<dbReference type="AlphaFoldDB" id="A0A4D6WNP6"/>
<dbReference type="GO" id="GO:0070181">
    <property type="term" value="F:small ribosomal subunit rRNA binding"/>
    <property type="evidence" value="ECO:0007669"/>
    <property type="project" value="TreeGrafter"/>
</dbReference>
<gene>
    <name evidence="6" type="primary">rps20</name>
</gene>
<dbReference type="HAMAP" id="MF_00500">
    <property type="entry name" value="Ribosomal_bS20"/>
    <property type="match status" value="1"/>
</dbReference>
<reference evidence="6" key="1">
    <citation type="journal article" date="2019" name="Mol. Phylogenet. Evol.">
        <title>Morphological evolution and classification of the red algal order Ceramiales inferred using plastid phylogenomics.</title>
        <authorList>
            <person name="Diaz-Tapia P."/>
            <person name="Pasella M.M."/>
            <person name="Verbruggen H."/>
            <person name="Maggs C.A."/>
        </authorList>
    </citation>
    <scope>NUCLEOTIDE SEQUENCE</scope>
    <source>
        <strain evidence="6">PD2926</strain>
    </source>
</reference>
<dbReference type="GO" id="GO:0006412">
    <property type="term" value="P:translation"/>
    <property type="evidence" value="ECO:0007669"/>
    <property type="project" value="InterPro"/>
</dbReference>
<dbReference type="InterPro" id="IPR036510">
    <property type="entry name" value="Ribosomal_bS20_sf"/>
</dbReference>
<evidence type="ECO:0000256" key="2">
    <source>
        <dbReference type="ARBA" id="ARBA00022730"/>
    </source>
</evidence>
<reference evidence="6" key="2">
    <citation type="submission" date="2019-04" db="EMBL/GenBank/DDBJ databases">
        <authorList>
            <person name="Pasella M."/>
        </authorList>
    </citation>
    <scope>NUCLEOTIDE SEQUENCE</scope>
    <source>
        <strain evidence="6">PD2926</strain>
    </source>
</reference>
<keyword evidence="6" id="KW-0934">Plastid</keyword>
<dbReference type="PANTHER" id="PTHR33398:SF1">
    <property type="entry name" value="SMALL RIBOSOMAL SUBUNIT PROTEIN BS20C"/>
    <property type="match status" value="1"/>
</dbReference>
<evidence type="ECO:0000256" key="3">
    <source>
        <dbReference type="ARBA" id="ARBA00022884"/>
    </source>
</evidence>
<dbReference type="Pfam" id="PF01649">
    <property type="entry name" value="Ribosomal_S20p"/>
    <property type="match status" value="1"/>
</dbReference>
<proteinExistence type="inferred from homology"/>
<comment type="similarity">
    <text evidence="1">Belongs to the bacterial ribosomal protein bS20 family.</text>
</comment>
<keyword evidence="2" id="KW-0699">rRNA-binding</keyword>
<evidence type="ECO:0000256" key="4">
    <source>
        <dbReference type="ARBA" id="ARBA00022980"/>
    </source>
</evidence>
<dbReference type="GO" id="GO:0015935">
    <property type="term" value="C:small ribosomal subunit"/>
    <property type="evidence" value="ECO:0007669"/>
    <property type="project" value="TreeGrafter"/>
</dbReference>
<evidence type="ECO:0000256" key="5">
    <source>
        <dbReference type="ARBA" id="ARBA00023274"/>
    </source>
</evidence>
<sequence length="89" mass="10226">MKKNLSAIKKTQLALRNNSINKIYKSAIKTSIKKYLLTINNKDKFYLDDSLAYLSIVYQKIDKAITKGIIHKNKGARKKSRLAKILKTN</sequence>
<dbReference type="GO" id="GO:0005829">
    <property type="term" value="C:cytosol"/>
    <property type="evidence" value="ECO:0007669"/>
    <property type="project" value="TreeGrafter"/>
</dbReference>
<evidence type="ECO:0000256" key="1">
    <source>
        <dbReference type="ARBA" id="ARBA00007634"/>
    </source>
</evidence>
<dbReference type="PANTHER" id="PTHR33398">
    <property type="entry name" value="30S RIBOSOMAL PROTEIN S20"/>
    <property type="match status" value="1"/>
</dbReference>
<geneLocation type="plastid" evidence="6"/>
<protein>
    <submittedName>
        <fullName evidence="6">Ribosomal protein S20</fullName>
    </submittedName>
</protein>
<accession>A0A4D6WNP6</accession>
<organism evidence="6">
    <name type="scientific">Bornetia secundiflora</name>
    <dbReference type="NCBI Taxonomy" id="2575637"/>
    <lineage>
        <taxon>Eukaryota</taxon>
        <taxon>Rhodophyta</taxon>
        <taxon>Florideophyceae</taxon>
        <taxon>Rhodymeniophycidae</taxon>
        <taxon>Ceramiales</taxon>
        <taxon>Wrangeliaceae</taxon>
        <taxon>Bornetia</taxon>
    </lineage>
</organism>